<evidence type="ECO:0000259" key="13">
    <source>
        <dbReference type="Pfam" id="PF07992"/>
    </source>
</evidence>
<gene>
    <name evidence="14" type="ORF">GCM10011322_08350</name>
</gene>
<evidence type="ECO:0000256" key="7">
    <source>
        <dbReference type="ARBA" id="ARBA00023284"/>
    </source>
</evidence>
<feature type="binding site" evidence="8">
    <location>
        <position position="273"/>
    </location>
    <ligand>
        <name>NAD(+)</name>
        <dbReference type="ChEBI" id="CHEBI:57540"/>
    </ligand>
</feature>
<dbReference type="InterPro" id="IPR036188">
    <property type="entry name" value="FAD/NAD-bd_sf"/>
</dbReference>
<proteinExistence type="inferred from homology"/>
<dbReference type="Proteomes" id="UP000600449">
    <property type="component" value="Unassembled WGS sequence"/>
</dbReference>
<comment type="caution">
    <text evidence="14">The sequence shown here is derived from an EMBL/GenBank/DDBJ whole genome shotgun (WGS) entry which is preliminary data.</text>
</comment>
<dbReference type="Gene3D" id="3.50.50.60">
    <property type="entry name" value="FAD/NAD(P)-binding domain"/>
    <property type="match status" value="2"/>
</dbReference>
<name>A0A917Q5B2_9HYPH</name>
<dbReference type="AlphaFoldDB" id="A0A917Q5B2"/>
<feature type="domain" description="Pyridine nucleotide-disulphide oxidoreductase dimerisation" evidence="12">
    <location>
        <begin position="352"/>
        <end position="459"/>
    </location>
</feature>
<keyword evidence="2 10" id="KW-0285">Flavoprotein</keyword>
<evidence type="ECO:0000256" key="1">
    <source>
        <dbReference type="ARBA" id="ARBA00007532"/>
    </source>
</evidence>
<evidence type="ECO:0000256" key="8">
    <source>
        <dbReference type="PIRSR" id="PIRSR000350-3"/>
    </source>
</evidence>
<dbReference type="InterPro" id="IPR016156">
    <property type="entry name" value="FAD/NAD-linked_Rdtase_dimer_sf"/>
</dbReference>
<evidence type="ECO:0000256" key="2">
    <source>
        <dbReference type="ARBA" id="ARBA00022630"/>
    </source>
</evidence>
<dbReference type="InterPro" id="IPR001100">
    <property type="entry name" value="Pyr_nuc-diS_OxRdtase"/>
</dbReference>
<dbReference type="PANTHER" id="PTHR43014">
    <property type="entry name" value="MERCURIC REDUCTASE"/>
    <property type="match status" value="1"/>
</dbReference>
<comment type="cofactor">
    <cofactor evidence="8">
        <name>FAD</name>
        <dbReference type="ChEBI" id="CHEBI:57692"/>
    </cofactor>
    <text evidence="8">Binds 1 FAD per subunit.</text>
</comment>
<keyword evidence="11" id="KW-0812">Transmembrane</keyword>
<dbReference type="RefSeq" id="WP_188909876.1">
    <property type="nucleotide sequence ID" value="NZ_BMMF01000002.1"/>
</dbReference>
<dbReference type="PRINTS" id="PR00411">
    <property type="entry name" value="PNDRDTASEI"/>
</dbReference>
<evidence type="ECO:0000259" key="12">
    <source>
        <dbReference type="Pfam" id="PF02852"/>
    </source>
</evidence>
<evidence type="ECO:0000256" key="4">
    <source>
        <dbReference type="ARBA" id="ARBA00022857"/>
    </source>
</evidence>
<evidence type="ECO:0000256" key="3">
    <source>
        <dbReference type="ARBA" id="ARBA00022827"/>
    </source>
</evidence>
<evidence type="ECO:0000313" key="15">
    <source>
        <dbReference type="Proteomes" id="UP000600449"/>
    </source>
</evidence>
<evidence type="ECO:0000256" key="10">
    <source>
        <dbReference type="RuleBase" id="RU003691"/>
    </source>
</evidence>
<feature type="binding site" evidence="8">
    <location>
        <position position="57"/>
    </location>
    <ligand>
        <name>FAD</name>
        <dbReference type="ChEBI" id="CHEBI:57692"/>
    </ligand>
</feature>
<organism evidence="14 15">
    <name type="scientific">Salinarimonas ramus</name>
    <dbReference type="NCBI Taxonomy" id="690164"/>
    <lineage>
        <taxon>Bacteria</taxon>
        <taxon>Pseudomonadati</taxon>
        <taxon>Pseudomonadota</taxon>
        <taxon>Alphaproteobacteria</taxon>
        <taxon>Hyphomicrobiales</taxon>
        <taxon>Salinarimonadaceae</taxon>
        <taxon>Salinarimonas</taxon>
    </lineage>
</organism>
<feature type="transmembrane region" description="Helical" evidence="11">
    <location>
        <begin position="12"/>
        <end position="35"/>
    </location>
</feature>
<evidence type="ECO:0000256" key="5">
    <source>
        <dbReference type="ARBA" id="ARBA00023002"/>
    </source>
</evidence>
<dbReference type="SUPFAM" id="SSF55424">
    <property type="entry name" value="FAD/NAD-linked reductases, dimerisation (C-terminal) domain"/>
    <property type="match status" value="1"/>
</dbReference>
<keyword evidence="8" id="KW-0520">NAD</keyword>
<evidence type="ECO:0000313" key="14">
    <source>
        <dbReference type="EMBL" id="GGK24035.1"/>
    </source>
</evidence>
<dbReference type="Gene3D" id="3.30.390.30">
    <property type="match status" value="1"/>
</dbReference>
<dbReference type="Pfam" id="PF07992">
    <property type="entry name" value="Pyr_redox_2"/>
    <property type="match status" value="1"/>
</dbReference>
<dbReference type="GO" id="GO:0016668">
    <property type="term" value="F:oxidoreductase activity, acting on a sulfur group of donors, NAD(P) as acceptor"/>
    <property type="evidence" value="ECO:0007669"/>
    <property type="project" value="InterPro"/>
</dbReference>
<feature type="domain" description="FAD/NAD(P)-binding" evidence="13">
    <location>
        <begin position="8"/>
        <end position="332"/>
    </location>
</feature>
<feature type="disulfide bond" description="Redox-active" evidence="9">
    <location>
        <begin position="48"/>
        <end position="53"/>
    </location>
</feature>
<dbReference type="InterPro" id="IPR012999">
    <property type="entry name" value="Pyr_OxRdtase_I_AS"/>
</dbReference>
<feature type="binding site" evidence="8">
    <location>
        <begin position="182"/>
        <end position="189"/>
    </location>
    <ligand>
        <name>NAD(+)</name>
        <dbReference type="ChEBI" id="CHEBI:57540"/>
    </ligand>
</feature>
<keyword evidence="15" id="KW-1185">Reference proteome</keyword>
<dbReference type="PIRSF" id="PIRSF000350">
    <property type="entry name" value="Mercury_reductase_MerA"/>
    <property type="match status" value="1"/>
</dbReference>
<dbReference type="PROSITE" id="PS00076">
    <property type="entry name" value="PYRIDINE_REDOX_1"/>
    <property type="match status" value="1"/>
</dbReference>
<dbReference type="PRINTS" id="PR00368">
    <property type="entry name" value="FADPNR"/>
</dbReference>
<keyword evidence="8" id="KW-0547">Nucleotide-binding</keyword>
<keyword evidence="3 8" id="KW-0274">FAD</keyword>
<dbReference type="GO" id="GO:0003955">
    <property type="term" value="F:NAD(P)H dehydrogenase (quinone) activity"/>
    <property type="evidence" value="ECO:0007669"/>
    <property type="project" value="TreeGrafter"/>
</dbReference>
<feature type="binding site" evidence="8">
    <location>
        <begin position="145"/>
        <end position="147"/>
    </location>
    <ligand>
        <name>FAD</name>
        <dbReference type="ChEBI" id="CHEBI:57692"/>
    </ligand>
</feature>
<feature type="binding site" evidence="8">
    <location>
        <position position="313"/>
    </location>
    <ligand>
        <name>FAD</name>
        <dbReference type="ChEBI" id="CHEBI:57692"/>
    </ligand>
</feature>
<accession>A0A917Q5B2</accession>
<evidence type="ECO:0000256" key="6">
    <source>
        <dbReference type="ARBA" id="ARBA00023157"/>
    </source>
</evidence>
<evidence type="ECO:0000256" key="9">
    <source>
        <dbReference type="PIRSR" id="PIRSR000350-4"/>
    </source>
</evidence>
<comment type="similarity">
    <text evidence="1 10">Belongs to the class-I pyridine nucleotide-disulfide oxidoreductase family.</text>
</comment>
<evidence type="ECO:0000256" key="11">
    <source>
        <dbReference type="SAM" id="Phobius"/>
    </source>
</evidence>
<dbReference type="InterPro" id="IPR023753">
    <property type="entry name" value="FAD/NAD-binding_dom"/>
</dbReference>
<keyword evidence="6" id="KW-1015">Disulfide bond</keyword>
<reference evidence="14 15" key="1">
    <citation type="journal article" date="2014" name="Int. J. Syst. Evol. Microbiol.">
        <title>Complete genome sequence of Corynebacterium casei LMG S-19264T (=DSM 44701T), isolated from a smear-ripened cheese.</title>
        <authorList>
            <consortium name="US DOE Joint Genome Institute (JGI-PGF)"/>
            <person name="Walter F."/>
            <person name="Albersmeier A."/>
            <person name="Kalinowski J."/>
            <person name="Ruckert C."/>
        </authorList>
    </citation>
    <scope>NUCLEOTIDE SEQUENCE [LARGE SCALE GENOMIC DNA]</scope>
    <source>
        <strain evidence="14 15">CGMCC 1.9161</strain>
    </source>
</reference>
<keyword evidence="7 10" id="KW-0676">Redox-active center</keyword>
<keyword evidence="4" id="KW-0521">NADP</keyword>
<protein>
    <submittedName>
        <fullName evidence="14">Dihydrolipoamide dehydrogenase</fullName>
    </submittedName>
</protein>
<keyword evidence="11" id="KW-0472">Membrane</keyword>
<dbReference type="InterPro" id="IPR004099">
    <property type="entry name" value="Pyr_nucl-diS_OxRdtase_dimer"/>
</dbReference>
<dbReference type="FunFam" id="3.30.390.30:FF:000001">
    <property type="entry name" value="Dihydrolipoyl dehydrogenase"/>
    <property type="match status" value="1"/>
</dbReference>
<dbReference type="GO" id="GO:0050660">
    <property type="term" value="F:flavin adenine dinucleotide binding"/>
    <property type="evidence" value="ECO:0007669"/>
    <property type="project" value="TreeGrafter"/>
</dbReference>
<sequence length="484" mass="50918">MTDLLEPDLCVVGAGAAGLSVAAVAASLGASVVLVEKGAGGGLMGGECLFNGCVPSKSVIAAAAHAHAARTGGPFGVATHEPEVDYAALRDHVRAVIAAIAPNDSVARYRAMGVTVLAEEARFVDARTMEAGAARIRARRFVLATGSRPLVPPIQGLAQTPFLTNETLFDLAERPSRLLVVGAGPIGLELAQAHRRLGAAVTLLSNGPVLPREDREVAGILAAALRAEGVDLRESVEVLGAERAGEGVRLRLRAGEGARQEHIEGSHLLVATGREPTVEGLGLEAAGIAHGPDGIAVDARLRTSNRRVYAIGDCATGGTGGLRFTHAASNHASLVVRDALFRLPAKVDPTTIPRVVYTDPEIAAVGLSEEEAFRKDKRARILRWPVAENDRAQAERSTHGLVKAFVGRDGRVLGCTIAAPHAGELIALWTLAMAKGLKARDIAGIVMPYPTYSELTKRAAVETLRPFATNPWVQRWRRLVRTLG</sequence>
<keyword evidence="11" id="KW-1133">Transmembrane helix</keyword>
<dbReference type="EMBL" id="BMMF01000002">
    <property type="protein sequence ID" value="GGK24035.1"/>
    <property type="molecule type" value="Genomic_DNA"/>
</dbReference>
<keyword evidence="5 10" id="KW-0560">Oxidoreductase</keyword>
<dbReference type="Pfam" id="PF02852">
    <property type="entry name" value="Pyr_redox_dim"/>
    <property type="match status" value="1"/>
</dbReference>
<dbReference type="PANTHER" id="PTHR43014:SF2">
    <property type="entry name" value="MERCURIC REDUCTASE"/>
    <property type="match status" value="1"/>
</dbReference>
<dbReference type="SUPFAM" id="SSF51905">
    <property type="entry name" value="FAD/NAD(P)-binding domain"/>
    <property type="match status" value="1"/>
</dbReference>